<dbReference type="InterPro" id="IPR018490">
    <property type="entry name" value="cNMP-bd_dom_sf"/>
</dbReference>
<proteinExistence type="predicted"/>
<dbReference type="RefSeq" id="WP_343334610.1">
    <property type="nucleotide sequence ID" value="NZ_JAPOHD010000031.1"/>
</dbReference>
<protein>
    <submittedName>
        <fullName evidence="2">Crp/Fnr family transcriptional regulator</fullName>
    </submittedName>
</protein>
<dbReference type="InterPro" id="IPR014710">
    <property type="entry name" value="RmlC-like_jellyroll"/>
</dbReference>
<accession>A0A9X3FFP4</accession>
<dbReference type="AlphaFoldDB" id="A0A9X3FFP4"/>
<evidence type="ECO:0000313" key="3">
    <source>
        <dbReference type="Proteomes" id="UP001145087"/>
    </source>
</evidence>
<dbReference type="SUPFAM" id="SSF51206">
    <property type="entry name" value="cAMP-binding domain-like"/>
    <property type="match status" value="1"/>
</dbReference>
<dbReference type="Pfam" id="PF00027">
    <property type="entry name" value="cNMP_binding"/>
    <property type="match status" value="1"/>
</dbReference>
<organism evidence="2 3">
    <name type="scientific">Draconibacterium aestuarii</name>
    <dbReference type="NCBI Taxonomy" id="2998507"/>
    <lineage>
        <taxon>Bacteria</taxon>
        <taxon>Pseudomonadati</taxon>
        <taxon>Bacteroidota</taxon>
        <taxon>Bacteroidia</taxon>
        <taxon>Marinilabiliales</taxon>
        <taxon>Prolixibacteraceae</taxon>
        <taxon>Draconibacterium</taxon>
    </lineage>
</organism>
<reference evidence="2" key="1">
    <citation type="submission" date="2022-11" db="EMBL/GenBank/DDBJ databases">
        <title>Marilongibacter aestuarii gen. nov., sp. nov., isolated from tidal flat sediment.</title>
        <authorList>
            <person name="Jiayan W."/>
        </authorList>
    </citation>
    <scope>NUCLEOTIDE SEQUENCE</scope>
    <source>
        <strain evidence="2">Z1-6</strain>
    </source>
</reference>
<name>A0A9X3FFP4_9BACT</name>
<sequence>MDEPRSDANKHEEYLNYLRKKIEVNSRISDSLWELTRNTLTLNSAPRNTILLEQGNYETSARFILKGVLKIIHHDTKSYIYDFRVKNDFLCDAYSLLGGSRTIYTFETVTKCEWLEINSTDLLLLSQANPEIMSSFLKRITEYSKKGDERAVFLRINNAEERYNEFCKTRPEVMKYTKLTDIASFLDITPQSLSRIRKK</sequence>
<dbReference type="InterPro" id="IPR000595">
    <property type="entry name" value="cNMP-bd_dom"/>
</dbReference>
<feature type="domain" description="Cyclic nucleotide-binding" evidence="1">
    <location>
        <begin position="44"/>
        <end position="125"/>
    </location>
</feature>
<evidence type="ECO:0000313" key="2">
    <source>
        <dbReference type="EMBL" id="MCY1722285.1"/>
    </source>
</evidence>
<dbReference type="Gene3D" id="2.60.120.10">
    <property type="entry name" value="Jelly Rolls"/>
    <property type="match status" value="1"/>
</dbReference>
<gene>
    <name evidence="2" type="ORF">OU798_18165</name>
</gene>
<keyword evidence="3" id="KW-1185">Reference proteome</keyword>
<comment type="caution">
    <text evidence="2">The sequence shown here is derived from an EMBL/GenBank/DDBJ whole genome shotgun (WGS) entry which is preliminary data.</text>
</comment>
<dbReference type="Proteomes" id="UP001145087">
    <property type="component" value="Unassembled WGS sequence"/>
</dbReference>
<evidence type="ECO:0000259" key="1">
    <source>
        <dbReference type="Pfam" id="PF00027"/>
    </source>
</evidence>
<dbReference type="EMBL" id="JAPOHD010000031">
    <property type="protein sequence ID" value="MCY1722285.1"/>
    <property type="molecule type" value="Genomic_DNA"/>
</dbReference>